<accession>E5A5W4</accession>
<proteinExistence type="predicted"/>
<dbReference type="InParanoid" id="E5A5W4"/>
<name>E5A5W4_LEPMJ</name>
<keyword evidence="3" id="KW-1185">Reference proteome</keyword>
<reference evidence="3" key="1">
    <citation type="journal article" date="2011" name="Nat. Commun.">
        <title>Effector diversification within compartments of the Leptosphaeria maculans genome affected by Repeat-Induced Point mutations.</title>
        <authorList>
            <person name="Rouxel T."/>
            <person name="Grandaubert J."/>
            <person name="Hane J.K."/>
            <person name="Hoede C."/>
            <person name="van de Wouw A.P."/>
            <person name="Couloux A."/>
            <person name="Dominguez V."/>
            <person name="Anthouard V."/>
            <person name="Bally P."/>
            <person name="Bourras S."/>
            <person name="Cozijnsen A.J."/>
            <person name="Ciuffetti L.M."/>
            <person name="Degrave A."/>
            <person name="Dilmaghani A."/>
            <person name="Duret L."/>
            <person name="Fudal I."/>
            <person name="Goodwin S.B."/>
            <person name="Gout L."/>
            <person name="Glaser N."/>
            <person name="Linglin J."/>
            <person name="Kema G.H.J."/>
            <person name="Lapalu N."/>
            <person name="Lawrence C.B."/>
            <person name="May K."/>
            <person name="Meyer M."/>
            <person name="Ollivier B."/>
            <person name="Poulain J."/>
            <person name="Schoch C.L."/>
            <person name="Simon A."/>
            <person name="Spatafora J.W."/>
            <person name="Stachowiak A."/>
            <person name="Turgeon B.G."/>
            <person name="Tyler B.M."/>
            <person name="Vincent D."/>
            <person name="Weissenbach J."/>
            <person name="Amselem J."/>
            <person name="Quesneville H."/>
            <person name="Oliver R.P."/>
            <person name="Wincker P."/>
            <person name="Balesdent M.-H."/>
            <person name="Howlett B.J."/>
        </authorList>
    </citation>
    <scope>NUCLEOTIDE SEQUENCE [LARGE SCALE GENOMIC DNA]</scope>
    <source>
        <strain evidence="3">JN3 / isolate v23.1.3 / race Av1-4-5-6-7-8</strain>
    </source>
</reference>
<evidence type="ECO:0000313" key="3">
    <source>
        <dbReference type="Proteomes" id="UP000002668"/>
    </source>
</evidence>
<evidence type="ECO:0000256" key="1">
    <source>
        <dbReference type="SAM" id="MobiDB-lite"/>
    </source>
</evidence>
<organism evidence="2 3">
    <name type="scientific">Leptosphaeria maculans (strain JN3 / isolate v23.1.3 / race Av1-4-5-6-7-8)</name>
    <name type="common">Blackleg fungus</name>
    <name type="synonym">Phoma lingam</name>
    <dbReference type="NCBI Taxonomy" id="985895"/>
    <lineage>
        <taxon>Eukaryota</taxon>
        <taxon>Fungi</taxon>
        <taxon>Dikarya</taxon>
        <taxon>Ascomycota</taxon>
        <taxon>Pezizomycotina</taxon>
        <taxon>Dothideomycetes</taxon>
        <taxon>Pleosporomycetidae</taxon>
        <taxon>Pleosporales</taxon>
        <taxon>Pleosporineae</taxon>
        <taxon>Leptosphaeriaceae</taxon>
        <taxon>Plenodomus</taxon>
        <taxon>Plenodomus lingam/Leptosphaeria maculans species complex</taxon>
    </lineage>
</organism>
<protein>
    <submittedName>
        <fullName evidence="2">Uncharacterized protein</fullName>
    </submittedName>
</protein>
<dbReference type="VEuPathDB" id="FungiDB:LEMA_uP082480.1"/>
<evidence type="ECO:0000313" key="2">
    <source>
        <dbReference type="EMBL" id="CBX99009.1"/>
    </source>
</evidence>
<gene>
    <name evidence="2" type="ORF">LEMA_uP082480.1</name>
</gene>
<dbReference type="Proteomes" id="UP000002668">
    <property type="component" value="Genome"/>
</dbReference>
<feature type="region of interest" description="Disordered" evidence="1">
    <location>
        <begin position="1"/>
        <end position="39"/>
    </location>
</feature>
<dbReference type="EMBL" id="FP929135">
    <property type="protein sequence ID" value="CBX99009.1"/>
    <property type="molecule type" value="Genomic_DNA"/>
</dbReference>
<feature type="compositionally biased region" description="Polar residues" evidence="1">
    <location>
        <begin position="18"/>
        <end position="33"/>
    </location>
</feature>
<dbReference type="AlphaFoldDB" id="E5A5W4"/>
<sequence length="71" mass="8038">MPYQPRAQHSTQPKESKSNTAHETQDQTLSESQSESKRVPVQIPLDIPLPALANHAFTIYIHKSTLYNLHS</sequence>
<dbReference type="HOGENOM" id="CLU_2740498_0_0_1"/>